<name>A0A2J6QRW7_HYAVF</name>
<evidence type="ECO:0000256" key="1">
    <source>
        <dbReference type="SAM" id="MobiDB-lite"/>
    </source>
</evidence>
<sequence length="105" mass="11677">MPGKSIENRVDRVGRHGRLEPYAPTEQDDGRFASTRGNTPAGVTLKVYQLYFNRADSRFYKAAGGKKQGRDESRAAREDGRTRDLAIDLLIEDGKLAGDFVDDDS</sequence>
<feature type="region of interest" description="Disordered" evidence="1">
    <location>
        <begin position="1"/>
        <end position="38"/>
    </location>
</feature>
<dbReference type="Proteomes" id="UP000235786">
    <property type="component" value="Unassembled WGS sequence"/>
</dbReference>
<reference evidence="2 3" key="1">
    <citation type="submission" date="2016-04" db="EMBL/GenBank/DDBJ databases">
        <title>A degradative enzymes factory behind the ericoid mycorrhizal symbiosis.</title>
        <authorList>
            <consortium name="DOE Joint Genome Institute"/>
            <person name="Martino E."/>
            <person name="Morin E."/>
            <person name="Grelet G."/>
            <person name="Kuo A."/>
            <person name="Kohler A."/>
            <person name="Daghino S."/>
            <person name="Barry K."/>
            <person name="Choi C."/>
            <person name="Cichocki N."/>
            <person name="Clum A."/>
            <person name="Copeland A."/>
            <person name="Hainaut M."/>
            <person name="Haridas S."/>
            <person name="Labutti K."/>
            <person name="Lindquist E."/>
            <person name="Lipzen A."/>
            <person name="Khouja H.-R."/>
            <person name="Murat C."/>
            <person name="Ohm R."/>
            <person name="Olson A."/>
            <person name="Spatafora J."/>
            <person name="Veneault-Fourrey C."/>
            <person name="Henrissat B."/>
            <person name="Grigoriev I."/>
            <person name="Martin F."/>
            <person name="Perotto S."/>
        </authorList>
    </citation>
    <scope>NUCLEOTIDE SEQUENCE [LARGE SCALE GENOMIC DNA]</scope>
    <source>
        <strain evidence="2 3">F</strain>
    </source>
</reference>
<evidence type="ECO:0000313" key="2">
    <source>
        <dbReference type="EMBL" id="PMD29000.1"/>
    </source>
</evidence>
<dbReference type="AlphaFoldDB" id="A0A2J6QRW7"/>
<feature type="compositionally biased region" description="Basic and acidic residues" evidence="1">
    <location>
        <begin position="1"/>
        <end position="19"/>
    </location>
</feature>
<gene>
    <name evidence="2" type="ORF">L207DRAFT_593867</name>
</gene>
<dbReference type="EMBL" id="KZ613979">
    <property type="protein sequence ID" value="PMD29000.1"/>
    <property type="molecule type" value="Genomic_DNA"/>
</dbReference>
<keyword evidence="3" id="KW-1185">Reference proteome</keyword>
<proteinExistence type="predicted"/>
<evidence type="ECO:0000313" key="3">
    <source>
        <dbReference type="Proteomes" id="UP000235786"/>
    </source>
</evidence>
<protein>
    <submittedName>
        <fullName evidence="2">Uncharacterized protein</fullName>
    </submittedName>
</protein>
<organism evidence="2 3">
    <name type="scientific">Hyaloscypha variabilis (strain UAMH 11265 / GT02V1 / F)</name>
    <name type="common">Meliniomyces variabilis</name>
    <dbReference type="NCBI Taxonomy" id="1149755"/>
    <lineage>
        <taxon>Eukaryota</taxon>
        <taxon>Fungi</taxon>
        <taxon>Dikarya</taxon>
        <taxon>Ascomycota</taxon>
        <taxon>Pezizomycotina</taxon>
        <taxon>Leotiomycetes</taxon>
        <taxon>Helotiales</taxon>
        <taxon>Hyaloscyphaceae</taxon>
        <taxon>Hyaloscypha</taxon>
        <taxon>Hyaloscypha variabilis</taxon>
    </lineage>
</organism>
<accession>A0A2J6QRW7</accession>
<dbReference type="OrthoDB" id="3561945at2759"/>